<evidence type="ECO:0000313" key="4">
    <source>
        <dbReference type="Proteomes" id="UP000482084"/>
    </source>
</evidence>
<reference evidence="1 4" key="2">
    <citation type="submission" date="2019-10" db="EMBL/GenBank/DDBJ databases">
        <title>Characterization of the phylogenetic diversity of two novel species belonging to the genus Bifidobacterium: Bifidobacterium cebidarum sp. nov. and Bifidobacterium leontopitheci sp. nov.</title>
        <authorList>
            <person name="Lugli G.A."/>
            <person name="Duranti S."/>
            <person name="Milani C."/>
            <person name="Turroni F."/>
            <person name="Ventura M."/>
        </authorList>
    </citation>
    <scope>NUCLEOTIDE SEQUENCE [LARGE SCALE GENOMIC DNA]</scope>
    <source>
        <strain evidence="1 4">DSM 100688</strain>
    </source>
</reference>
<dbReference type="InterPro" id="IPR011990">
    <property type="entry name" value="TPR-like_helical_dom_sf"/>
</dbReference>
<gene>
    <name evidence="1" type="ORF">DSM100688_1874</name>
    <name evidence="2" type="ORF">GFD24_06365</name>
</gene>
<comment type="caution">
    <text evidence="1">The sequence shown here is derived from an EMBL/GenBank/DDBJ whole genome shotgun (WGS) entry which is preliminary data.</text>
</comment>
<dbReference type="OrthoDB" id="4833114at2"/>
<dbReference type="EMBL" id="WHZX01000004">
    <property type="protein sequence ID" value="NEG71838.1"/>
    <property type="molecule type" value="Genomic_DNA"/>
</dbReference>
<dbReference type="SUPFAM" id="SSF48452">
    <property type="entry name" value="TPR-like"/>
    <property type="match status" value="1"/>
</dbReference>
<protein>
    <recommendedName>
        <fullName evidence="5">Tetratricopeptide repeat protein</fullName>
    </recommendedName>
</protein>
<reference evidence="2 3" key="1">
    <citation type="submission" date="2019-10" db="EMBL/GenBank/DDBJ databases">
        <title>Bifidobacterium from non-human primates.</title>
        <authorList>
            <person name="Modesto M."/>
        </authorList>
    </citation>
    <scope>NUCLEOTIDE SEQUENCE [LARGE SCALE GENOMIC DNA]</scope>
    <source>
        <strain evidence="2 3">TREM</strain>
    </source>
</reference>
<proteinExistence type="predicted"/>
<dbReference type="Proteomes" id="UP000482084">
    <property type="component" value="Unassembled WGS sequence"/>
</dbReference>
<dbReference type="EMBL" id="WBSM01000011">
    <property type="protein sequence ID" value="KAB8287099.1"/>
    <property type="molecule type" value="Genomic_DNA"/>
</dbReference>
<organism evidence="1 4">
    <name type="scientific">Bifidobacterium ramosum</name>
    <dbReference type="NCBI Taxonomy" id="1798158"/>
    <lineage>
        <taxon>Bacteria</taxon>
        <taxon>Bacillati</taxon>
        <taxon>Actinomycetota</taxon>
        <taxon>Actinomycetes</taxon>
        <taxon>Bifidobacteriales</taxon>
        <taxon>Bifidobacteriaceae</taxon>
        <taxon>Bifidobacterium</taxon>
    </lineage>
</organism>
<dbReference type="RefSeq" id="WP_152358883.1">
    <property type="nucleotide sequence ID" value="NZ_WBSM01000011.1"/>
</dbReference>
<dbReference type="AlphaFoldDB" id="A0A6L4WYE1"/>
<keyword evidence="4" id="KW-1185">Reference proteome</keyword>
<evidence type="ECO:0000313" key="1">
    <source>
        <dbReference type="EMBL" id="KAB8287099.1"/>
    </source>
</evidence>
<sequence>MSVLSNDYDVCAAFRALGSALNKPLIGDSGEVSLRGNTINRMLGILGRYGLTDGVLRYGFADHVASPLLFRAMNLIPNDLYPESLLSRWKRILVKGDLPDSLLMLSDRYMMLAKWMASADLRNIIDLEPPSDEEWDKLRLTPDEDAVVSEQYQWLYDRYLFTELNAWSTTSLHYEYRYVVDKEIGDFPERAVEELPVTRSELVEIIANRAVYSSKESVLEYRLYSQVYESALAHLKKGDCEQAATLFDFFLRQYPGNMTALNAKGFCLIPVDTDKAEKLIRQAVCGGLPTRGLGIYNICYCRLLRGDVMQALQEADKYWCEFRESERGSTPAIIWQVGRGGKAELVSTESTDASIAKLCAAAADSIGDDVRRTRWQHRAEVLDAATAPAL</sequence>
<evidence type="ECO:0000313" key="3">
    <source>
        <dbReference type="Proteomes" id="UP000469943"/>
    </source>
</evidence>
<evidence type="ECO:0000313" key="2">
    <source>
        <dbReference type="EMBL" id="NEG71838.1"/>
    </source>
</evidence>
<dbReference type="Proteomes" id="UP000469943">
    <property type="component" value="Unassembled WGS sequence"/>
</dbReference>
<name>A0A6L4WYE1_9BIFI</name>
<accession>A0A6L4WYE1</accession>
<evidence type="ECO:0008006" key="5">
    <source>
        <dbReference type="Google" id="ProtNLM"/>
    </source>
</evidence>